<sequence length="158" mass="17620">MLPTPLPPPSAAAGRTQATPCLFWKIYAARNQTRRPAIIVFTPAIAPDAKDKAALHPINTSPLSSTQRKTRIRSTHCFLFSSRPPVHYRLKEMALRGRVYLLSTWPSYLFPPHLARRCLSLPSLAPRQVERAALLQEDHAGETSGRTWLSEGPVALFV</sequence>
<comment type="caution">
    <text evidence="1">The sequence shown here is derived from an EMBL/GenBank/DDBJ whole genome shotgun (WGS) entry which is preliminary data.</text>
</comment>
<accession>A0A5B7KB33</accession>
<organism evidence="1 2">
    <name type="scientific">Portunus trituberculatus</name>
    <name type="common">Swimming crab</name>
    <name type="synonym">Neptunus trituberculatus</name>
    <dbReference type="NCBI Taxonomy" id="210409"/>
    <lineage>
        <taxon>Eukaryota</taxon>
        <taxon>Metazoa</taxon>
        <taxon>Ecdysozoa</taxon>
        <taxon>Arthropoda</taxon>
        <taxon>Crustacea</taxon>
        <taxon>Multicrustacea</taxon>
        <taxon>Malacostraca</taxon>
        <taxon>Eumalacostraca</taxon>
        <taxon>Eucarida</taxon>
        <taxon>Decapoda</taxon>
        <taxon>Pleocyemata</taxon>
        <taxon>Brachyura</taxon>
        <taxon>Eubrachyura</taxon>
        <taxon>Portunoidea</taxon>
        <taxon>Portunidae</taxon>
        <taxon>Portuninae</taxon>
        <taxon>Portunus</taxon>
    </lineage>
</organism>
<proteinExistence type="predicted"/>
<keyword evidence="2" id="KW-1185">Reference proteome</keyword>
<gene>
    <name evidence="1" type="ORF">E2C01_099482</name>
</gene>
<protein>
    <submittedName>
        <fullName evidence="1">Uncharacterized protein</fullName>
    </submittedName>
</protein>
<dbReference type="AlphaFoldDB" id="A0A5B7KB33"/>
<dbReference type="Proteomes" id="UP000324222">
    <property type="component" value="Unassembled WGS sequence"/>
</dbReference>
<name>A0A5B7KB33_PORTR</name>
<evidence type="ECO:0000313" key="2">
    <source>
        <dbReference type="Proteomes" id="UP000324222"/>
    </source>
</evidence>
<reference evidence="1 2" key="1">
    <citation type="submission" date="2019-05" db="EMBL/GenBank/DDBJ databases">
        <title>Another draft genome of Portunus trituberculatus and its Hox gene families provides insights of decapod evolution.</title>
        <authorList>
            <person name="Jeong J.-H."/>
            <person name="Song I."/>
            <person name="Kim S."/>
            <person name="Choi T."/>
            <person name="Kim D."/>
            <person name="Ryu S."/>
            <person name="Kim W."/>
        </authorList>
    </citation>
    <scope>NUCLEOTIDE SEQUENCE [LARGE SCALE GENOMIC DNA]</scope>
    <source>
        <tissue evidence="1">Muscle</tissue>
    </source>
</reference>
<dbReference type="EMBL" id="VSRR010138117">
    <property type="protein sequence ID" value="MPD03827.1"/>
    <property type="molecule type" value="Genomic_DNA"/>
</dbReference>
<evidence type="ECO:0000313" key="1">
    <source>
        <dbReference type="EMBL" id="MPD03827.1"/>
    </source>
</evidence>